<keyword evidence="2" id="KW-1185">Reference proteome</keyword>
<dbReference type="Proteomes" id="UP000027586">
    <property type="component" value="Unassembled WGS sequence"/>
</dbReference>
<dbReference type="OrthoDB" id="10265800at2759"/>
<dbReference type="AlphaFoldDB" id="A0A068RSE7"/>
<evidence type="ECO:0000313" key="1">
    <source>
        <dbReference type="EMBL" id="CDH52630.1"/>
    </source>
</evidence>
<accession>A0A068RSE7</accession>
<dbReference type="VEuPathDB" id="FungiDB:LCOR_04084.1"/>
<name>A0A068RSE7_9FUNG</name>
<organism evidence="1 2">
    <name type="scientific">Lichtheimia corymbifera JMRC:FSU:9682</name>
    <dbReference type="NCBI Taxonomy" id="1263082"/>
    <lineage>
        <taxon>Eukaryota</taxon>
        <taxon>Fungi</taxon>
        <taxon>Fungi incertae sedis</taxon>
        <taxon>Mucoromycota</taxon>
        <taxon>Mucoromycotina</taxon>
        <taxon>Mucoromycetes</taxon>
        <taxon>Mucorales</taxon>
        <taxon>Lichtheimiaceae</taxon>
        <taxon>Lichtheimia</taxon>
    </lineage>
</organism>
<comment type="caution">
    <text evidence="1">The sequence shown here is derived from an EMBL/GenBank/DDBJ whole genome shotgun (WGS) entry which is preliminary data.</text>
</comment>
<reference evidence="1" key="1">
    <citation type="submission" date="2013-08" db="EMBL/GenBank/DDBJ databases">
        <title>Gene expansion shapes genome architecture in the human pathogen Lichtheimia corymbifera: an evolutionary genomics analysis in the ancient terrestrial Mucorales (Mucoromycotina).</title>
        <authorList>
            <person name="Schwartze V.U."/>
            <person name="Winter S."/>
            <person name="Shelest E."/>
            <person name="Marcet-Houben M."/>
            <person name="Horn F."/>
            <person name="Wehner S."/>
            <person name="Hoffmann K."/>
            <person name="Riege K."/>
            <person name="Sammeth M."/>
            <person name="Nowrousian M."/>
            <person name="Valiante V."/>
            <person name="Linde J."/>
            <person name="Jacobsen I.D."/>
            <person name="Marz M."/>
            <person name="Brakhage A.A."/>
            <person name="Gabaldon T."/>
            <person name="Bocker S."/>
            <person name="Voigt K."/>
        </authorList>
    </citation>
    <scope>NUCLEOTIDE SEQUENCE [LARGE SCALE GENOMIC DNA]</scope>
    <source>
        <strain evidence="1">FSU 9682</strain>
    </source>
</reference>
<proteinExistence type="predicted"/>
<protein>
    <submittedName>
        <fullName evidence="1">Uncharacterized protein</fullName>
    </submittedName>
</protein>
<gene>
    <name evidence="1" type="ORF">LCOR_04084.1</name>
</gene>
<sequence>MHHNNNVLIHGNVVGVMRVDEIFIETQAYPEYCQPFPRSSFVMHDHECECAHSEANRTIMRTLTPQYNTALESIVSRYQSNDTFAVVFQPLKMDVSSFPIQVIRYDILTPFSHDGA</sequence>
<dbReference type="EMBL" id="CBTN010000014">
    <property type="protein sequence ID" value="CDH52630.1"/>
    <property type="molecule type" value="Genomic_DNA"/>
</dbReference>
<evidence type="ECO:0000313" key="2">
    <source>
        <dbReference type="Proteomes" id="UP000027586"/>
    </source>
</evidence>